<dbReference type="SMART" id="SM00557">
    <property type="entry name" value="IG_FLMN"/>
    <property type="match status" value="2"/>
</dbReference>
<protein>
    <submittedName>
        <fullName evidence="5">Filamin</fullName>
    </submittedName>
</protein>
<evidence type="ECO:0000256" key="2">
    <source>
        <dbReference type="ARBA" id="ARBA00022737"/>
    </source>
</evidence>
<dbReference type="Gene3D" id="2.60.40.10">
    <property type="entry name" value="Immunoglobulins"/>
    <property type="match status" value="2"/>
</dbReference>
<dbReference type="GO" id="GO:0051015">
    <property type="term" value="F:actin filament binding"/>
    <property type="evidence" value="ECO:0007669"/>
    <property type="project" value="InterPro"/>
</dbReference>
<keyword evidence="2" id="KW-0677">Repeat</keyword>
<evidence type="ECO:0000256" key="3">
    <source>
        <dbReference type="PROSITE-ProRule" id="PRU00087"/>
    </source>
</evidence>
<dbReference type="FunFam" id="2.60.40.10:FF:000007">
    <property type="entry name" value="Filamin-B isoform C"/>
    <property type="match status" value="1"/>
</dbReference>
<evidence type="ECO:0000313" key="4">
    <source>
        <dbReference type="Proteomes" id="UP000887566"/>
    </source>
</evidence>
<dbReference type="SUPFAM" id="SSF81296">
    <property type="entry name" value="E set domains"/>
    <property type="match status" value="2"/>
</dbReference>
<dbReference type="InterPro" id="IPR017868">
    <property type="entry name" value="Filamin/ABP280_repeat-like"/>
</dbReference>
<comment type="similarity">
    <text evidence="1">Belongs to the filamin family.</text>
</comment>
<dbReference type="PROSITE" id="PS50194">
    <property type="entry name" value="FILAMIN_REPEAT"/>
    <property type="match status" value="2"/>
</dbReference>
<sequence>VDLAERIKAERLTSGAANGDVSKSHPVAFWNFNFEDIDIRKLKATVMMPNKKMDAPSIVENHDGTVTVKYQPKVQGTHILEIKHDQSHVQGSPFTFHVDAVSDGYVSAFGSGLSYGIAGEPASFTVCAKEAGAGGLSVAIEGPAKAEIKCHDNKDGTCAVSWIPPAPGEYFVHIKFADKEIHNSPFSAKVAG</sequence>
<organism evidence="4 5">
    <name type="scientific">Plectus sambesii</name>
    <dbReference type="NCBI Taxonomy" id="2011161"/>
    <lineage>
        <taxon>Eukaryota</taxon>
        <taxon>Metazoa</taxon>
        <taxon>Ecdysozoa</taxon>
        <taxon>Nematoda</taxon>
        <taxon>Chromadorea</taxon>
        <taxon>Plectida</taxon>
        <taxon>Plectina</taxon>
        <taxon>Plectoidea</taxon>
        <taxon>Plectidae</taxon>
        <taxon>Plectus</taxon>
    </lineage>
</organism>
<name>A0A914V0K5_9BILA</name>
<dbReference type="InterPro" id="IPR014756">
    <property type="entry name" value="Ig_E-set"/>
</dbReference>
<feature type="repeat" description="Filamin" evidence="3">
    <location>
        <begin position="98"/>
        <end position="190"/>
    </location>
</feature>
<dbReference type="Proteomes" id="UP000887566">
    <property type="component" value="Unplaced"/>
</dbReference>
<dbReference type="AlphaFoldDB" id="A0A914V0K5"/>
<accession>A0A914V0K5</accession>
<dbReference type="PANTHER" id="PTHR38537">
    <property type="entry name" value="JITTERBUG, ISOFORM N"/>
    <property type="match status" value="1"/>
</dbReference>
<dbReference type="InterPro" id="IPR044801">
    <property type="entry name" value="Filamin"/>
</dbReference>
<evidence type="ECO:0000313" key="5">
    <source>
        <dbReference type="WBParaSite" id="PSAMB.scaffold13612size2196.g35574.t1"/>
    </source>
</evidence>
<proteinExistence type="inferred from homology"/>
<dbReference type="InterPro" id="IPR001298">
    <property type="entry name" value="Filamin/ABP280_rpt"/>
</dbReference>
<dbReference type="PANTHER" id="PTHR38537:SF8">
    <property type="entry name" value="FILAMIN-A"/>
    <property type="match status" value="1"/>
</dbReference>
<reference evidence="5" key="1">
    <citation type="submission" date="2022-11" db="UniProtKB">
        <authorList>
            <consortium name="WormBaseParasite"/>
        </authorList>
    </citation>
    <scope>IDENTIFICATION</scope>
</reference>
<dbReference type="Pfam" id="PF00630">
    <property type="entry name" value="Filamin"/>
    <property type="match status" value="2"/>
</dbReference>
<evidence type="ECO:0000256" key="1">
    <source>
        <dbReference type="ARBA" id="ARBA00009238"/>
    </source>
</evidence>
<dbReference type="InterPro" id="IPR013783">
    <property type="entry name" value="Ig-like_fold"/>
</dbReference>
<dbReference type="GO" id="GO:0030036">
    <property type="term" value="P:actin cytoskeleton organization"/>
    <property type="evidence" value="ECO:0007669"/>
    <property type="project" value="InterPro"/>
</dbReference>
<dbReference type="WBParaSite" id="PSAMB.scaffold13612size2196.g35574.t1">
    <property type="protein sequence ID" value="PSAMB.scaffold13612size2196.g35574.t1"/>
    <property type="gene ID" value="PSAMB.scaffold13612size2196.g35574"/>
</dbReference>
<feature type="repeat" description="Filamin" evidence="3">
    <location>
        <begin position="41"/>
        <end position="98"/>
    </location>
</feature>
<keyword evidence="4" id="KW-1185">Reference proteome</keyword>